<reference evidence="2 3" key="1">
    <citation type="submission" date="2015-03" db="EMBL/GenBank/DDBJ databases">
        <authorList>
            <consortium name="Pathogen Informatics"/>
        </authorList>
    </citation>
    <scope>NUCLEOTIDE SEQUENCE [LARGE SCALE GENOMIC DNA]</scope>
    <source>
        <strain evidence="2 3">M09401471</strain>
    </source>
</reference>
<accession>A0A655JSN1</accession>
<evidence type="ECO:0000313" key="2">
    <source>
        <dbReference type="EMBL" id="COX61201.1"/>
    </source>
</evidence>
<dbReference type="AlphaFoldDB" id="A0A655JSN1"/>
<gene>
    <name evidence="2" type="ORF">ERS007720_04724</name>
</gene>
<protein>
    <submittedName>
        <fullName evidence="2">Uncharacterized protein</fullName>
    </submittedName>
</protein>
<feature type="region of interest" description="Disordered" evidence="1">
    <location>
        <begin position="42"/>
        <end position="66"/>
    </location>
</feature>
<dbReference type="Proteomes" id="UP000044938">
    <property type="component" value="Unassembled WGS sequence"/>
</dbReference>
<organism evidence="2 3">
    <name type="scientific">Mycobacterium tuberculosis</name>
    <dbReference type="NCBI Taxonomy" id="1773"/>
    <lineage>
        <taxon>Bacteria</taxon>
        <taxon>Bacillati</taxon>
        <taxon>Actinomycetota</taxon>
        <taxon>Actinomycetes</taxon>
        <taxon>Mycobacteriales</taxon>
        <taxon>Mycobacteriaceae</taxon>
        <taxon>Mycobacterium</taxon>
        <taxon>Mycobacterium tuberculosis complex</taxon>
    </lineage>
</organism>
<sequence>MAKAPHSTIAPVPSSAVAAVWRSPNASAVSKVNAAVSPVIPTMTAPLGQRSNGRATRGTDTRPATP</sequence>
<evidence type="ECO:0000313" key="3">
    <source>
        <dbReference type="Proteomes" id="UP000044938"/>
    </source>
</evidence>
<dbReference type="EMBL" id="CSAJ01001111">
    <property type="protein sequence ID" value="COX61201.1"/>
    <property type="molecule type" value="Genomic_DNA"/>
</dbReference>
<name>A0A655JSN1_MYCTX</name>
<proteinExistence type="predicted"/>
<evidence type="ECO:0000256" key="1">
    <source>
        <dbReference type="SAM" id="MobiDB-lite"/>
    </source>
</evidence>